<protein>
    <submittedName>
        <fullName evidence="3">Uncharacterized protein</fullName>
    </submittedName>
</protein>
<feature type="region of interest" description="Disordered" evidence="1">
    <location>
        <begin position="386"/>
        <end position="449"/>
    </location>
</feature>
<gene>
    <name evidence="3" type="ORF">ARMGADRAFT_1036633</name>
</gene>
<dbReference type="AlphaFoldDB" id="A0A2H3CTG9"/>
<name>A0A2H3CTG9_ARMGA</name>
<organism evidence="3 4">
    <name type="scientific">Armillaria gallica</name>
    <name type="common">Bulbous honey fungus</name>
    <name type="synonym">Armillaria bulbosa</name>
    <dbReference type="NCBI Taxonomy" id="47427"/>
    <lineage>
        <taxon>Eukaryota</taxon>
        <taxon>Fungi</taxon>
        <taxon>Dikarya</taxon>
        <taxon>Basidiomycota</taxon>
        <taxon>Agaricomycotina</taxon>
        <taxon>Agaricomycetes</taxon>
        <taxon>Agaricomycetidae</taxon>
        <taxon>Agaricales</taxon>
        <taxon>Marasmiineae</taxon>
        <taxon>Physalacriaceae</taxon>
        <taxon>Armillaria</taxon>
    </lineage>
</organism>
<feature type="signal peptide" evidence="2">
    <location>
        <begin position="1"/>
        <end position="16"/>
    </location>
</feature>
<feature type="chain" id="PRO_5013769767" evidence="2">
    <location>
        <begin position="17"/>
        <end position="689"/>
    </location>
</feature>
<accession>A0A2H3CTG9</accession>
<dbReference type="OrthoDB" id="3011272at2759"/>
<keyword evidence="2" id="KW-0732">Signal</keyword>
<evidence type="ECO:0000313" key="3">
    <source>
        <dbReference type="EMBL" id="PBK85150.1"/>
    </source>
</evidence>
<dbReference type="STRING" id="47427.A0A2H3CTG9"/>
<sequence>MLLYWMTILLSPLILPVKMLMPIPKEDKMLKYEYFVQFDPVSYYRPYHAVIDLLMPYWHNKNKYSNEEVADLLKQASSVATLKHENLIDSCIGMSICNWVICIHDTLPCQLRILNWHHTIAHMVPEMLTCLSPNVLFPGKDSFNTDNPATSMESYLLQHTIPTGALLWPGLVANNKDFPGYMFDHFPMPLPGAADNEEILIFESPKIDSLSTSAHPQASLSTTPALLLPPQSTCPQKTPVSLVPPISASLSCGLQDMASSIQDLYQALLTPVLVWVFVFQTLPVLPHWPIILQVGDSSLPKLLLTLELCLLMYHQALFGYNDQTPSFNATPHHPCLPCWDKVSAFIEKLPSPTDFMNVDALLLPLRVYHPVTGAPLHSRSLVVHSPLPKASSPVSKPVEASASASGNKSQPKEKMMKNKGKKKKKTLKRKHAPGATAPSEPGPSKLTCTSAANGSVVTGPSIKKPWFSPKKAFKRKASCKTMKHNSCTELKDFHFEDLIMVSNKFFNHKNGTYGAHSSCYTYYVCASDHYEKTCLPCAHRQANCTWNNWFSGADYDQCQEGHHRGCSACYTACEMNVITLHLTTFTWYSIPALCHNIMQLHSINHKLEHIDYLYHSCLCACNCVIHDITESLNQFASAEGGNKLIDDLSRIYCEVCSFIIDDGLWHSLGLSLDLPEGPEYTPSNNDAHP</sequence>
<evidence type="ECO:0000256" key="1">
    <source>
        <dbReference type="SAM" id="MobiDB-lite"/>
    </source>
</evidence>
<reference evidence="4" key="1">
    <citation type="journal article" date="2017" name="Nat. Ecol. Evol.">
        <title>Genome expansion and lineage-specific genetic innovations in the forest pathogenic fungi Armillaria.</title>
        <authorList>
            <person name="Sipos G."/>
            <person name="Prasanna A.N."/>
            <person name="Walter M.C."/>
            <person name="O'Connor E."/>
            <person name="Balint B."/>
            <person name="Krizsan K."/>
            <person name="Kiss B."/>
            <person name="Hess J."/>
            <person name="Varga T."/>
            <person name="Slot J."/>
            <person name="Riley R."/>
            <person name="Boka B."/>
            <person name="Rigling D."/>
            <person name="Barry K."/>
            <person name="Lee J."/>
            <person name="Mihaltcheva S."/>
            <person name="LaButti K."/>
            <person name="Lipzen A."/>
            <person name="Waldron R."/>
            <person name="Moloney N.M."/>
            <person name="Sperisen C."/>
            <person name="Kredics L."/>
            <person name="Vagvoelgyi C."/>
            <person name="Patrignani A."/>
            <person name="Fitzpatrick D."/>
            <person name="Nagy I."/>
            <person name="Doyle S."/>
            <person name="Anderson J.B."/>
            <person name="Grigoriev I.V."/>
            <person name="Gueldener U."/>
            <person name="Muensterkoetter M."/>
            <person name="Nagy L.G."/>
        </authorList>
    </citation>
    <scope>NUCLEOTIDE SEQUENCE [LARGE SCALE GENOMIC DNA]</scope>
    <source>
        <strain evidence="4">Ar21-2</strain>
    </source>
</reference>
<feature type="compositionally biased region" description="Basic residues" evidence="1">
    <location>
        <begin position="417"/>
        <end position="432"/>
    </location>
</feature>
<keyword evidence="4" id="KW-1185">Reference proteome</keyword>
<dbReference type="InParanoid" id="A0A2H3CTG9"/>
<evidence type="ECO:0000313" key="4">
    <source>
        <dbReference type="Proteomes" id="UP000217790"/>
    </source>
</evidence>
<dbReference type="EMBL" id="KZ293693">
    <property type="protein sequence ID" value="PBK85150.1"/>
    <property type="molecule type" value="Genomic_DNA"/>
</dbReference>
<dbReference type="Proteomes" id="UP000217790">
    <property type="component" value="Unassembled WGS sequence"/>
</dbReference>
<proteinExistence type="predicted"/>
<evidence type="ECO:0000256" key="2">
    <source>
        <dbReference type="SAM" id="SignalP"/>
    </source>
</evidence>